<dbReference type="EMBL" id="GL379991">
    <property type="protein sequence ID" value="EGT41294.1"/>
    <property type="molecule type" value="Genomic_DNA"/>
</dbReference>
<dbReference type="STRING" id="135651.G0NZN3"/>
<dbReference type="PANTHER" id="PTHR11909">
    <property type="entry name" value="CASEIN KINASE-RELATED"/>
    <property type="match status" value="1"/>
</dbReference>
<evidence type="ECO:0000259" key="8">
    <source>
        <dbReference type="PROSITE" id="PS50011"/>
    </source>
</evidence>
<comment type="similarity">
    <text evidence="6">Belongs to the protein kinase superfamily. CK1 Ser/Thr protein kinase family.</text>
</comment>
<keyword evidence="2" id="KW-0808">Transferase</keyword>
<dbReference type="Proteomes" id="UP000008068">
    <property type="component" value="Unassembled WGS sequence"/>
</dbReference>
<gene>
    <name evidence="9" type="ORF">CAEBREN_26159</name>
</gene>
<dbReference type="SMART" id="SM00220">
    <property type="entry name" value="S_TKc"/>
    <property type="match status" value="1"/>
</dbReference>
<keyword evidence="1" id="KW-0723">Serine/threonine-protein kinase</keyword>
<dbReference type="InterPro" id="IPR011009">
    <property type="entry name" value="Kinase-like_dom_sf"/>
</dbReference>
<evidence type="ECO:0000256" key="3">
    <source>
        <dbReference type="ARBA" id="ARBA00022741"/>
    </source>
</evidence>
<keyword evidence="4" id="KW-0418">Kinase</keyword>
<feature type="region of interest" description="Disordered" evidence="7">
    <location>
        <begin position="302"/>
        <end position="353"/>
    </location>
</feature>
<accession>G0NZN3</accession>
<evidence type="ECO:0000256" key="4">
    <source>
        <dbReference type="ARBA" id="ARBA00022777"/>
    </source>
</evidence>
<evidence type="ECO:0000256" key="5">
    <source>
        <dbReference type="ARBA" id="ARBA00022840"/>
    </source>
</evidence>
<evidence type="ECO:0000256" key="6">
    <source>
        <dbReference type="ARBA" id="ARBA00061588"/>
    </source>
</evidence>
<dbReference type="SUPFAM" id="SSF56112">
    <property type="entry name" value="Protein kinase-like (PK-like)"/>
    <property type="match status" value="1"/>
</dbReference>
<evidence type="ECO:0000256" key="2">
    <source>
        <dbReference type="ARBA" id="ARBA00022679"/>
    </source>
</evidence>
<dbReference type="HOGENOM" id="CLU_019279_2_5_1"/>
<proteinExistence type="inferred from homology"/>
<dbReference type="InterPro" id="IPR047916">
    <property type="entry name" value="TTBK_Asator-like_STKc"/>
</dbReference>
<reference evidence="10" key="1">
    <citation type="submission" date="2011-07" db="EMBL/GenBank/DDBJ databases">
        <authorList>
            <consortium name="Caenorhabditis brenneri Sequencing and Analysis Consortium"/>
            <person name="Wilson R.K."/>
        </authorList>
    </citation>
    <scope>NUCLEOTIDE SEQUENCE [LARGE SCALE GENOMIC DNA]</scope>
    <source>
        <strain evidence="10">PB2801</strain>
    </source>
</reference>
<dbReference type="eggNOG" id="KOG1164">
    <property type="taxonomic scope" value="Eukaryota"/>
</dbReference>
<dbReference type="OrthoDB" id="5979581at2759"/>
<dbReference type="GO" id="GO:0004674">
    <property type="term" value="F:protein serine/threonine kinase activity"/>
    <property type="evidence" value="ECO:0007669"/>
    <property type="project" value="UniProtKB-KW"/>
</dbReference>
<dbReference type="Pfam" id="PF00069">
    <property type="entry name" value="Pkinase"/>
    <property type="match status" value="1"/>
</dbReference>
<sequence length="353" mass="40341">MPEDTVDETLKVGTIVGKRYKVTQKLGEGGCGSVFKVEDIEDKGQQYALKVEFNNPNSGNVLKMEVQILSLMVNKRHVAKCVASGKKEKYSYMVMTLLGESLDSIVRKHGPFLNVSSQVRIGICVLFGIKQIHDLGYIHRDLKPANVALGCKGSPDERYFLVLDFGLARQYVNEEMDGKKMRRPREKALFRGTARYCSVSMHDRFEQGRVDDLWTLVYMLAELRCRLAWHDVDDKVEICEMKRMISDGDLFAKSPVQMLDFVKVVRNTQFYHRPDYEKLYKLLEDVMKSADYKWSDPYHWEPERKKKPSSGLARLGRKGVTTPTKESAEGGAQAPPETPFFTLEDFQSNPIGF</sequence>
<organism evidence="10">
    <name type="scientific">Caenorhabditis brenneri</name>
    <name type="common">Nematode worm</name>
    <dbReference type="NCBI Taxonomy" id="135651"/>
    <lineage>
        <taxon>Eukaryota</taxon>
        <taxon>Metazoa</taxon>
        <taxon>Ecdysozoa</taxon>
        <taxon>Nematoda</taxon>
        <taxon>Chromadorea</taxon>
        <taxon>Rhabditida</taxon>
        <taxon>Rhabditina</taxon>
        <taxon>Rhabditomorpha</taxon>
        <taxon>Rhabditoidea</taxon>
        <taxon>Rhabditidae</taxon>
        <taxon>Peloderinae</taxon>
        <taxon>Caenorhabditis</taxon>
    </lineage>
</organism>
<dbReference type="FunCoup" id="G0NZN3">
    <property type="interactions" value="112"/>
</dbReference>
<evidence type="ECO:0000256" key="1">
    <source>
        <dbReference type="ARBA" id="ARBA00022527"/>
    </source>
</evidence>
<dbReference type="AlphaFoldDB" id="G0NZN3"/>
<dbReference type="InterPro" id="IPR000719">
    <property type="entry name" value="Prot_kinase_dom"/>
</dbReference>
<protein>
    <recommendedName>
        <fullName evidence="8">Protein kinase domain-containing protein</fullName>
    </recommendedName>
</protein>
<keyword evidence="3" id="KW-0547">Nucleotide-binding</keyword>
<evidence type="ECO:0000313" key="10">
    <source>
        <dbReference type="Proteomes" id="UP000008068"/>
    </source>
</evidence>
<dbReference type="GO" id="GO:0015630">
    <property type="term" value="C:microtubule cytoskeleton"/>
    <property type="evidence" value="ECO:0007669"/>
    <property type="project" value="UniProtKB-ARBA"/>
</dbReference>
<dbReference type="CDD" id="cd14017">
    <property type="entry name" value="STKc_TTBK"/>
    <property type="match status" value="1"/>
</dbReference>
<evidence type="ECO:0000313" key="9">
    <source>
        <dbReference type="EMBL" id="EGT41294.1"/>
    </source>
</evidence>
<feature type="domain" description="Protein kinase" evidence="8">
    <location>
        <begin position="20"/>
        <end position="287"/>
    </location>
</feature>
<dbReference type="FunFam" id="1.10.510.10:FF:001001">
    <property type="entry name" value="Putative serine/threonine-protein kinase K06H7.1"/>
    <property type="match status" value="1"/>
</dbReference>
<dbReference type="FunFam" id="3.30.200.20:FF:000358">
    <property type="entry name" value="Tau tubulin kinase 2b"/>
    <property type="match status" value="1"/>
</dbReference>
<dbReference type="Gene3D" id="1.10.510.10">
    <property type="entry name" value="Transferase(Phosphotransferase) domain 1"/>
    <property type="match status" value="1"/>
</dbReference>
<dbReference type="InParanoid" id="G0NZN3"/>
<keyword evidence="10" id="KW-1185">Reference proteome</keyword>
<name>G0NZN3_CAEBE</name>
<dbReference type="PROSITE" id="PS50011">
    <property type="entry name" value="PROTEIN_KINASE_DOM"/>
    <property type="match status" value="1"/>
</dbReference>
<dbReference type="InterPro" id="IPR050235">
    <property type="entry name" value="CK1_Ser-Thr_kinase"/>
</dbReference>
<dbReference type="OMA" id="THEKSEQ"/>
<evidence type="ECO:0000256" key="7">
    <source>
        <dbReference type="SAM" id="MobiDB-lite"/>
    </source>
</evidence>
<dbReference type="GO" id="GO:0005524">
    <property type="term" value="F:ATP binding"/>
    <property type="evidence" value="ECO:0007669"/>
    <property type="project" value="UniProtKB-KW"/>
</dbReference>
<keyword evidence="5" id="KW-0067">ATP-binding</keyword>